<gene>
    <name evidence="5" type="ORF">ISU10_13865</name>
</gene>
<keyword evidence="1" id="KW-0328">Glycosyltransferase</keyword>
<reference evidence="5" key="1">
    <citation type="submission" date="2020-11" db="EMBL/GenBank/DDBJ databases">
        <title>Nocardioides cynanchi sp. nov., isolated from soil of rhizosphere of Cynanchum wilfordii.</title>
        <authorList>
            <person name="Lee J.-S."/>
            <person name="Suh M.K."/>
            <person name="Kim J.-S."/>
        </authorList>
    </citation>
    <scope>NUCLEOTIDE SEQUENCE</scope>
    <source>
        <strain evidence="5">KCTC 19276</strain>
    </source>
</reference>
<dbReference type="Gene3D" id="3.40.50.2000">
    <property type="entry name" value="Glycogen Phosphorylase B"/>
    <property type="match status" value="2"/>
</dbReference>
<evidence type="ECO:0000256" key="2">
    <source>
        <dbReference type="ARBA" id="ARBA00022679"/>
    </source>
</evidence>
<dbReference type="Pfam" id="PF00534">
    <property type="entry name" value="Glycos_transf_1"/>
    <property type="match status" value="1"/>
</dbReference>
<comment type="caution">
    <text evidence="5">The sequence shown here is derived from an EMBL/GenBank/DDBJ whole genome shotgun (WGS) entry which is preliminary data.</text>
</comment>
<dbReference type="RefSeq" id="WP_194696997.1">
    <property type="nucleotide sequence ID" value="NZ_JADKPO010000017.1"/>
</dbReference>
<organism evidence="5 6">
    <name type="scientific">Nocardioides agariphilus</name>
    <dbReference type="NCBI Taxonomy" id="433664"/>
    <lineage>
        <taxon>Bacteria</taxon>
        <taxon>Bacillati</taxon>
        <taxon>Actinomycetota</taxon>
        <taxon>Actinomycetes</taxon>
        <taxon>Propionibacteriales</taxon>
        <taxon>Nocardioidaceae</taxon>
        <taxon>Nocardioides</taxon>
    </lineage>
</organism>
<keyword evidence="6" id="KW-1185">Reference proteome</keyword>
<dbReference type="EMBL" id="JADKPO010000017">
    <property type="protein sequence ID" value="MBF4768848.1"/>
    <property type="molecule type" value="Genomic_DNA"/>
</dbReference>
<dbReference type="Pfam" id="PF13439">
    <property type="entry name" value="Glyco_transf_4"/>
    <property type="match status" value="1"/>
</dbReference>
<dbReference type="PANTHER" id="PTHR12526">
    <property type="entry name" value="GLYCOSYLTRANSFERASE"/>
    <property type="match status" value="1"/>
</dbReference>
<sequence>MSPAPPPGLDLVHVCCTSSFAGVERHVSELAAAQAAAGHRVTIVGGDLDRVRAVAGHAVTVLPGHGVPGALRSLRRVRRPDLVNVHMTAAEVSLGLAWWLRGVPVVSTRHFASPRGSRLIARPAVRLGARRVDAQLAVSHYVAEHVDGASTVVLSGVRSDPGRVPAAEREPVVLVAQRLSPDKHTDMAVRAFAASGLAAQGWRLSVAGQGALLAELEQLADDLGVGDTVDFLGYRADVLDLMRRAGMFLAPRIDEAFGLSVVEAMARGLPVVAAGSGAHLETVGGTPGAFLFRPGDAEDGGRQLAELAGSPDLRDDYGARLQAVQREQFTVDEQARRTQAVYEGVL</sequence>
<feature type="domain" description="Glycosyl transferase family 1" evidence="3">
    <location>
        <begin position="165"/>
        <end position="319"/>
    </location>
</feature>
<dbReference type="AlphaFoldDB" id="A0A930VPW7"/>
<feature type="domain" description="Glycosyltransferase subfamily 4-like N-terminal" evidence="4">
    <location>
        <begin position="22"/>
        <end position="146"/>
    </location>
</feature>
<name>A0A930VPW7_9ACTN</name>
<dbReference type="InterPro" id="IPR001296">
    <property type="entry name" value="Glyco_trans_1"/>
</dbReference>
<evidence type="ECO:0000259" key="4">
    <source>
        <dbReference type="Pfam" id="PF13439"/>
    </source>
</evidence>
<evidence type="ECO:0000256" key="1">
    <source>
        <dbReference type="ARBA" id="ARBA00022676"/>
    </source>
</evidence>
<evidence type="ECO:0000313" key="5">
    <source>
        <dbReference type="EMBL" id="MBF4768848.1"/>
    </source>
</evidence>
<keyword evidence="2" id="KW-0808">Transferase</keyword>
<evidence type="ECO:0000259" key="3">
    <source>
        <dbReference type="Pfam" id="PF00534"/>
    </source>
</evidence>
<dbReference type="CDD" id="cd03801">
    <property type="entry name" value="GT4_PimA-like"/>
    <property type="match status" value="1"/>
</dbReference>
<dbReference type="PANTHER" id="PTHR12526:SF510">
    <property type="entry name" value="D-INOSITOL 3-PHOSPHATE GLYCOSYLTRANSFERASE"/>
    <property type="match status" value="1"/>
</dbReference>
<proteinExistence type="predicted"/>
<dbReference type="SUPFAM" id="SSF53756">
    <property type="entry name" value="UDP-Glycosyltransferase/glycogen phosphorylase"/>
    <property type="match status" value="1"/>
</dbReference>
<protein>
    <submittedName>
        <fullName evidence="5">Glycosyltransferase family 4 protein</fullName>
    </submittedName>
</protein>
<evidence type="ECO:0000313" key="6">
    <source>
        <dbReference type="Proteomes" id="UP000660668"/>
    </source>
</evidence>
<dbReference type="GO" id="GO:0016757">
    <property type="term" value="F:glycosyltransferase activity"/>
    <property type="evidence" value="ECO:0007669"/>
    <property type="project" value="UniProtKB-KW"/>
</dbReference>
<accession>A0A930VPW7</accession>
<dbReference type="InterPro" id="IPR028098">
    <property type="entry name" value="Glyco_trans_4-like_N"/>
</dbReference>
<dbReference type="Proteomes" id="UP000660668">
    <property type="component" value="Unassembled WGS sequence"/>
</dbReference>